<dbReference type="Gene3D" id="3.40.430.10">
    <property type="entry name" value="Dihydrofolate Reductase, subunit A"/>
    <property type="match status" value="1"/>
</dbReference>
<evidence type="ECO:0000313" key="2">
    <source>
        <dbReference type="EMBL" id="GAA5531502.1"/>
    </source>
</evidence>
<organism evidence="2 3">
    <name type="scientific">Herpetosiphon gulosus</name>
    <dbReference type="NCBI Taxonomy" id="1973496"/>
    <lineage>
        <taxon>Bacteria</taxon>
        <taxon>Bacillati</taxon>
        <taxon>Chloroflexota</taxon>
        <taxon>Chloroflexia</taxon>
        <taxon>Herpetosiphonales</taxon>
        <taxon>Herpetosiphonaceae</taxon>
        <taxon>Herpetosiphon</taxon>
    </lineage>
</organism>
<dbReference type="InterPro" id="IPR002734">
    <property type="entry name" value="RibDG_C"/>
</dbReference>
<dbReference type="PANTHER" id="PTHR38011:SF11">
    <property type="entry name" value="2,5-DIAMINO-6-RIBOSYLAMINO-4(3H)-PYRIMIDINONE 5'-PHOSPHATE REDUCTASE"/>
    <property type="match status" value="1"/>
</dbReference>
<evidence type="ECO:0000313" key="3">
    <source>
        <dbReference type="Proteomes" id="UP001428290"/>
    </source>
</evidence>
<protein>
    <submittedName>
        <fullName evidence="2">Uncharacterized protein YyaP</fullName>
    </submittedName>
</protein>
<keyword evidence="3" id="KW-1185">Reference proteome</keyword>
<dbReference type="InterPro" id="IPR024072">
    <property type="entry name" value="DHFR-like_dom_sf"/>
</dbReference>
<comment type="caution">
    <text evidence="2">The sequence shown here is derived from an EMBL/GenBank/DDBJ whole genome shotgun (WGS) entry which is preliminary data.</text>
</comment>
<feature type="domain" description="Bacterial bifunctional deaminase-reductase C-terminal" evidence="1">
    <location>
        <begin position="3"/>
        <end position="182"/>
    </location>
</feature>
<sequence length="193" mass="21121">MRQLIYFIACTADGFIAREDGSFDFFPMQGGHMDYLCQEYPETMPTHVHALLGITAEPRHFDTVVMGRHTYAVGLSAGVTSPYAHLRQYVVSQSITTSPSPDVTLVANNPVDFVRTLKQATGQNIWLCGGGSLASALIGEIDQLILKVNPVVLGQGIRLFDGLNAPVQLELLEQQTFDGGVALHRYAVSHHHD</sequence>
<dbReference type="PANTHER" id="PTHR38011">
    <property type="entry name" value="DIHYDROFOLATE REDUCTASE FAMILY PROTEIN (AFU_ORTHOLOGUE AFUA_8G06820)"/>
    <property type="match status" value="1"/>
</dbReference>
<evidence type="ECO:0000259" key="1">
    <source>
        <dbReference type="Pfam" id="PF01872"/>
    </source>
</evidence>
<dbReference type="EMBL" id="BAABRU010000056">
    <property type="protein sequence ID" value="GAA5531502.1"/>
    <property type="molecule type" value="Genomic_DNA"/>
</dbReference>
<dbReference type="RefSeq" id="WP_345725056.1">
    <property type="nucleotide sequence ID" value="NZ_BAABRU010000056.1"/>
</dbReference>
<name>A0ABP9X7Y3_9CHLR</name>
<dbReference type="InterPro" id="IPR050765">
    <property type="entry name" value="Riboflavin_Biosynth_HTPR"/>
</dbReference>
<dbReference type="SUPFAM" id="SSF53597">
    <property type="entry name" value="Dihydrofolate reductase-like"/>
    <property type="match status" value="1"/>
</dbReference>
<proteinExistence type="predicted"/>
<accession>A0ABP9X7Y3</accession>
<dbReference type="Proteomes" id="UP001428290">
    <property type="component" value="Unassembled WGS sequence"/>
</dbReference>
<reference evidence="2 3" key="1">
    <citation type="submission" date="2024-02" db="EMBL/GenBank/DDBJ databases">
        <title>Herpetosiphon gulosus NBRC 112829.</title>
        <authorList>
            <person name="Ichikawa N."/>
            <person name="Katano-Makiyama Y."/>
            <person name="Hidaka K."/>
        </authorList>
    </citation>
    <scope>NUCLEOTIDE SEQUENCE [LARGE SCALE GENOMIC DNA]</scope>
    <source>
        <strain evidence="2 3">NBRC 112829</strain>
    </source>
</reference>
<gene>
    <name evidence="2" type="primary">yyaP_4</name>
    <name evidence="2" type="ORF">Hgul01_05327</name>
</gene>
<dbReference type="Pfam" id="PF01872">
    <property type="entry name" value="RibD_C"/>
    <property type="match status" value="1"/>
</dbReference>